<sequence>MKMKSVRYIIRAAIIAGLYAVLTYLLKPISYGPVQVRVSEVLTLLPLIERSAVPGLFVGCFLANLLGGLGPWDVYGGSFITLLAAYLTSRMPNPFLGAIPPIVLNALGVSYYLSLLYGMPYTITAAYIGLGEFIAVGLLGIPLLFFIRRTGLMRYFDKTE</sequence>
<accession>A0A5S5AKJ4</accession>
<feature type="transmembrane region" description="Helical" evidence="1">
    <location>
        <begin position="72"/>
        <end position="88"/>
    </location>
</feature>
<comment type="caution">
    <text evidence="2">The sequence shown here is derived from an EMBL/GenBank/DDBJ whole genome shotgun (WGS) entry which is preliminary data.</text>
</comment>
<feature type="transmembrane region" description="Helical" evidence="1">
    <location>
        <begin position="125"/>
        <end position="147"/>
    </location>
</feature>
<feature type="transmembrane region" description="Helical" evidence="1">
    <location>
        <begin position="6"/>
        <end position="26"/>
    </location>
</feature>
<keyword evidence="1" id="KW-1133">Transmembrane helix</keyword>
<dbReference type="Proteomes" id="UP000322294">
    <property type="component" value="Unassembled WGS sequence"/>
</dbReference>
<dbReference type="InterPro" id="IPR010387">
    <property type="entry name" value="QueT"/>
</dbReference>
<evidence type="ECO:0000313" key="2">
    <source>
        <dbReference type="EMBL" id="TYP51607.1"/>
    </source>
</evidence>
<dbReference type="PANTHER" id="PTHR40044:SF1">
    <property type="entry name" value="INTEGRAL MEMBRANE PROTEIN"/>
    <property type="match status" value="1"/>
</dbReference>
<evidence type="ECO:0000313" key="3">
    <source>
        <dbReference type="Proteomes" id="UP000322294"/>
    </source>
</evidence>
<protein>
    <submittedName>
        <fullName evidence="2">Putative membrane protein</fullName>
    </submittedName>
</protein>
<evidence type="ECO:0000256" key="1">
    <source>
        <dbReference type="SAM" id="Phobius"/>
    </source>
</evidence>
<name>A0A5S5AKJ4_9FIRM</name>
<reference evidence="2 3" key="1">
    <citation type="submission" date="2019-07" db="EMBL/GenBank/DDBJ databases">
        <title>Genomic Encyclopedia of Type Strains, Phase I: the one thousand microbial genomes (KMG-I) project.</title>
        <authorList>
            <person name="Kyrpides N."/>
        </authorList>
    </citation>
    <scope>NUCLEOTIDE SEQUENCE [LARGE SCALE GENOMIC DNA]</scope>
    <source>
        <strain evidence="2 3">DSM 16647</strain>
    </source>
</reference>
<dbReference type="PANTHER" id="PTHR40044">
    <property type="entry name" value="INTEGRAL MEMBRANE PROTEIN-RELATED"/>
    <property type="match status" value="1"/>
</dbReference>
<keyword evidence="1" id="KW-0812">Transmembrane</keyword>
<feature type="transmembrane region" description="Helical" evidence="1">
    <location>
        <begin position="95"/>
        <end position="113"/>
    </location>
</feature>
<keyword evidence="1" id="KW-0472">Membrane</keyword>
<keyword evidence="3" id="KW-1185">Reference proteome</keyword>
<dbReference type="EMBL" id="VNHO01000021">
    <property type="protein sequence ID" value="TYP51607.1"/>
    <property type="molecule type" value="Genomic_DNA"/>
</dbReference>
<dbReference type="AlphaFoldDB" id="A0A5S5AKJ4"/>
<gene>
    <name evidence="2" type="ORF">LZ11_01817</name>
</gene>
<organism evidence="2 3">
    <name type="scientific">Thermosediminibacter litoriperuensis</name>
    <dbReference type="NCBI Taxonomy" id="291989"/>
    <lineage>
        <taxon>Bacteria</taxon>
        <taxon>Bacillati</taxon>
        <taxon>Bacillota</taxon>
        <taxon>Clostridia</taxon>
        <taxon>Thermosediminibacterales</taxon>
        <taxon>Thermosediminibacteraceae</taxon>
        <taxon>Thermosediminibacter</taxon>
    </lineage>
</organism>
<dbReference type="PIRSF" id="PIRSF031501">
    <property type="entry name" value="QueT"/>
    <property type="match status" value="1"/>
</dbReference>
<proteinExistence type="predicted"/>
<dbReference type="RefSeq" id="WP_246110778.1">
    <property type="nucleotide sequence ID" value="NZ_VNHO01000021.1"/>
</dbReference>
<dbReference type="Pfam" id="PF06177">
    <property type="entry name" value="QueT"/>
    <property type="match status" value="1"/>
</dbReference>